<sequence length="170" mass="19113">MPITFKATLLKFGRNGEKTGWTYIKIPLALTETLKPGQRTSYRVKGTLDAHPIRQIALLPMGDDTFILVVNTTMRRAIRKEESASVQVTLEVDDEPFTQSADLLECLADDPAAQAFFDSLAPGHQRYYTNWIESAKTAPTKAKRIAQAITGFSMGMGYGEMIRYYKKQEE</sequence>
<accession>A0ABS3JJT6</accession>
<evidence type="ECO:0000313" key="2">
    <source>
        <dbReference type="Proteomes" id="UP000664628"/>
    </source>
</evidence>
<comment type="caution">
    <text evidence="1">The sequence shown here is derived from an EMBL/GenBank/DDBJ whole genome shotgun (WGS) entry which is preliminary data.</text>
</comment>
<dbReference type="Proteomes" id="UP000664628">
    <property type="component" value="Unassembled WGS sequence"/>
</dbReference>
<proteinExistence type="predicted"/>
<dbReference type="Pfam" id="PF08922">
    <property type="entry name" value="DUF1905"/>
    <property type="match status" value="1"/>
</dbReference>
<dbReference type="RefSeq" id="WP_207330215.1">
    <property type="nucleotide sequence ID" value="NZ_JAFMYW010000005.1"/>
</dbReference>
<dbReference type="SUPFAM" id="SSF141694">
    <property type="entry name" value="AF2212/PG0164-like"/>
    <property type="match status" value="1"/>
</dbReference>
<dbReference type="Gene3D" id="2.40.30.100">
    <property type="entry name" value="AF2212/PG0164-like"/>
    <property type="match status" value="1"/>
</dbReference>
<keyword evidence="2" id="KW-1185">Reference proteome</keyword>
<name>A0ABS3JJT6_9BACT</name>
<dbReference type="Pfam" id="PF13376">
    <property type="entry name" value="OmdA"/>
    <property type="match status" value="1"/>
</dbReference>
<dbReference type="InterPro" id="IPR037079">
    <property type="entry name" value="AF2212/PG0164-like_sf"/>
</dbReference>
<dbReference type="InterPro" id="IPR015018">
    <property type="entry name" value="DUF1905"/>
</dbReference>
<evidence type="ECO:0000313" key="1">
    <source>
        <dbReference type="EMBL" id="MBO0950253.1"/>
    </source>
</evidence>
<gene>
    <name evidence="1" type="ORF">J2I46_16790</name>
</gene>
<reference evidence="1 2" key="1">
    <citation type="submission" date="2021-03" db="EMBL/GenBank/DDBJ databases">
        <title>Fibrella sp. HMF5405 genome sequencing and assembly.</title>
        <authorList>
            <person name="Kang H."/>
            <person name="Kim H."/>
            <person name="Bae S."/>
            <person name="Joh K."/>
        </authorList>
    </citation>
    <scope>NUCLEOTIDE SEQUENCE [LARGE SCALE GENOMIC DNA]</scope>
    <source>
        <strain evidence="1 2">HMF5405</strain>
    </source>
</reference>
<dbReference type="EMBL" id="JAFMYW010000005">
    <property type="protein sequence ID" value="MBO0950253.1"/>
    <property type="molecule type" value="Genomic_DNA"/>
</dbReference>
<organism evidence="1 2">
    <name type="scientific">Fibrella forsythiae</name>
    <dbReference type="NCBI Taxonomy" id="2817061"/>
    <lineage>
        <taxon>Bacteria</taxon>
        <taxon>Pseudomonadati</taxon>
        <taxon>Bacteroidota</taxon>
        <taxon>Cytophagia</taxon>
        <taxon>Cytophagales</taxon>
        <taxon>Spirosomataceae</taxon>
        <taxon>Fibrella</taxon>
    </lineage>
</organism>
<protein>
    <submittedName>
        <fullName evidence="1">DUF1905 domain-containing protein</fullName>
    </submittedName>
</protein>